<protein>
    <recommendedName>
        <fullName evidence="3">Translation initiation factor</fullName>
    </recommendedName>
</protein>
<evidence type="ECO:0000313" key="1">
    <source>
        <dbReference type="EMBL" id="GAA1513822.1"/>
    </source>
</evidence>
<accession>A0ABN2A8Q9</accession>
<dbReference type="EMBL" id="BAAALX010000009">
    <property type="protein sequence ID" value="GAA1513822.1"/>
    <property type="molecule type" value="Genomic_DNA"/>
</dbReference>
<gene>
    <name evidence="1" type="ORF">GCM10009690_15970</name>
</gene>
<evidence type="ECO:0000313" key="2">
    <source>
        <dbReference type="Proteomes" id="UP001500177"/>
    </source>
</evidence>
<evidence type="ECO:0008006" key="3">
    <source>
        <dbReference type="Google" id="ProtNLM"/>
    </source>
</evidence>
<dbReference type="RefSeq" id="WP_173151344.1">
    <property type="nucleotide sequence ID" value="NZ_BAAALX010000009.1"/>
</dbReference>
<dbReference type="Proteomes" id="UP001500177">
    <property type="component" value="Unassembled WGS sequence"/>
</dbReference>
<comment type="caution">
    <text evidence="1">The sequence shown here is derived from an EMBL/GenBank/DDBJ whole genome shotgun (WGS) entry which is preliminary data.</text>
</comment>
<keyword evidence="2" id="KW-1185">Reference proteome</keyword>
<sequence length="73" mass="8079">MLSLTEYRAGLCPICGYPKDVCQALENAGRFDVPPPARCHATTALRQFQKDREYDVPDALVWSAILKPPTATT</sequence>
<reference evidence="1 2" key="1">
    <citation type="journal article" date="2019" name="Int. J. Syst. Evol. Microbiol.">
        <title>The Global Catalogue of Microorganisms (GCM) 10K type strain sequencing project: providing services to taxonomists for standard genome sequencing and annotation.</title>
        <authorList>
            <consortium name="The Broad Institute Genomics Platform"/>
            <consortium name="The Broad Institute Genome Sequencing Center for Infectious Disease"/>
            <person name="Wu L."/>
            <person name="Ma J."/>
        </authorList>
    </citation>
    <scope>NUCLEOTIDE SEQUENCE [LARGE SCALE GENOMIC DNA]</scope>
    <source>
        <strain evidence="1 2">JCM 13318</strain>
    </source>
</reference>
<name>A0ABN2A8Q9_9MICO</name>
<proteinExistence type="predicted"/>
<organism evidence="1 2">
    <name type="scientific">Brevibacterium permense</name>
    <dbReference type="NCBI Taxonomy" id="234834"/>
    <lineage>
        <taxon>Bacteria</taxon>
        <taxon>Bacillati</taxon>
        <taxon>Actinomycetota</taxon>
        <taxon>Actinomycetes</taxon>
        <taxon>Micrococcales</taxon>
        <taxon>Brevibacteriaceae</taxon>
        <taxon>Brevibacterium</taxon>
    </lineage>
</organism>